<protein>
    <recommendedName>
        <fullName evidence="4">Succinate dehydrogenase assembly factor 2, mitochondrial</fullName>
        <shortName evidence="4">SDH assembly factor 2</shortName>
        <shortName evidence="4">SDHAF2</shortName>
    </recommendedName>
</protein>
<evidence type="ECO:0000256" key="4">
    <source>
        <dbReference type="HAMAP-Rule" id="MF_03057"/>
    </source>
</evidence>
<reference evidence="5" key="1">
    <citation type="submission" date="2024-06" db="EMBL/GenBank/DDBJ databases">
        <authorList>
            <person name="Liu X."/>
            <person name="Lenzi L."/>
            <person name="Haldenby T S."/>
            <person name="Uol C."/>
        </authorList>
    </citation>
    <scope>NUCLEOTIDE SEQUENCE</scope>
</reference>
<evidence type="ECO:0000256" key="3">
    <source>
        <dbReference type="ARBA" id="ARBA00023186"/>
    </source>
</evidence>
<dbReference type="InterPro" id="IPR036714">
    <property type="entry name" value="SDH_sf"/>
</dbReference>
<dbReference type="Proteomes" id="UP001497525">
    <property type="component" value="Unassembled WGS sequence"/>
</dbReference>
<sequence length="189" mass="22338">MKGSFIQVVIHSWIRRAKSGIVIMLGTFPWISLLSRYRCSQWLIRHPLSFHCVRTAPSINHYSTSEIQADLSNLQKYKFMRNKRSETEDVKRARLIYESRKRGNLENGILLSTFADEHLDRFNSEQLSDYDALINLPDNEWDIYYWATGAQPVPEMFRTEVFEMLREFVKNRGMKARNHQPPLKPRSKS</sequence>
<comment type="subcellular location">
    <subcellularLocation>
        <location evidence="1 4">Mitochondrion matrix</location>
    </subcellularLocation>
</comment>
<name>A0AAV2THK7_CALDB</name>
<comment type="function">
    <text evidence="4">Plays an essential role in the assembly of succinate dehydrogenase (SDH), an enzyme complex (also referred to as respiratory complex II) that is a component of both the tricarboxylic acid (TCA) cycle and the mitochondrial electron transport chain, and which couples the oxidation of succinate to fumarate with the reduction of ubiquinone (coenzyme Q) to ubiquinol. Required for flavinylation (covalent attachment of FAD) of the flavoprotein subunit of the SDH catalytic dimer.</text>
</comment>
<keyword evidence="3 4" id="KW-0143">Chaperone</keyword>
<dbReference type="SUPFAM" id="SSF109910">
    <property type="entry name" value="YgfY-like"/>
    <property type="match status" value="1"/>
</dbReference>
<dbReference type="EMBL" id="CAXLJL010000323">
    <property type="protein sequence ID" value="CAL5136524.1"/>
    <property type="molecule type" value="Genomic_DNA"/>
</dbReference>
<accession>A0AAV2THK7</accession>
<dbReference type="PANTHER" id="PTHR12469:SF2">
    <property type="entry name" value="SUCCINATE DEHYDROGENASE ASSEMBLY FACTOR 2, MITOCHONDRIAL"/>
    <property type="match status" value="1"/>
</dbReference>
<dbReference type="InterPro" id="IPR005631">
    <property type="entry name" value="SDH"/>
</dbReference>
<dbReference type="GO" id="GO:0034553">
    <property type="term" value="P:mitochondrial respiratory chain complex II assembly"/>
    <property type="evidence" value="ECO:0007669"/>
    <property type="project" value="TreeGrafter"/>
</dbReference>
<organism evidence="5 6">
    <name type="scientific">Calicophoron daubneyi</name>
    <name type="common">Rumen fluke</name>
    <name type="synonym">Paramphistomum daubneyi</name>
    <dbReference type="NCBI Taxonomy" id="300641"/>
    <lineage>
        <taxon>Eukaryota</taxon>
        <taxon>Metazoa</taxon>
        <taxon>Spiralia</taxon>
        <taxon>Lophotrochozoa</taxon>
        <taxon>Platyhelminthes</taxon>
        <taxon>Trematoda</taxon>
        <taxon>Digenea</taxon>
        <taxon>Plagiorchiida</taxon>
        <taxon>Pronocephalata</taxon>
        <taxon>Paramphistomoidea</taxon>
        <taxon>Paramphistomidae</taxon>
        <taxon>Calicophoron</taxon>
    </lineage>
</organism>
<keyword evidence="2 4" id="KW-0496">Mitochondrion</keyword>
<evidence type="ECO:0000256" key="2">
    <source>
        <dbReference type="ARBA" id="ARBA00023128"/>
    </source>
</evidence>
<evidence type="ECO:0000313" key="6">
    <source>
        <dbReference type="Proteomes" id="UP001497525"/>
    </source>
</evidence>
<dbReference type="GO" id="GO:0006121">
    <property type="term" value="P:mitochondrial electron transport, succinate to ubiquinone"/>
    <property type="evidence" value="ECO:0007669"/>
    <property type="project" value="UniProtKB-UniRule"/>
</dbReference>
<dbReference type="GO" id="GO:0006099">
    <property type="term" value="P:tricarboxylic acid cycle"/>
    <property type="evidence" value="ECO:0007669"/>
    <property type="project" value="TreeGrafter"/>
</dbReference>
<dbReference type="HAMAP" id="MF_03057">
    <property type="entry name" value="SDHAF2"/>
    <property type="match status" value="1"/>
</dbReference>
<dbReference type="Pfam" id="PF03937">
    <property type="entry name" value="Sdh5"/>
    <property type="match status" value="1"/>
</dbReference>
<dbReference type="AlphaFoldDB" id="A0AAV2THK7"/>
<comment type="subunit">
    <text evidence="4">Interacts with the flavoprotein subunit within the SDH catalytic dimer.</text>
</comment>
<dbReference type="GO" id="GO:0005759">
    <property type="term" value="C:mitochondrial matrix"/>
    <property type="evidence" value="ECO:0007669"/>
    <property type="project" value="UniProtKB-SubCell"/>
</dbReference>
<dbReference type="InterPro" id="IPR028882">
    <property type="entry name" value="SDHAF2"/>
</dbReference>
<dbReference type="FunFam" id="1.10.150.250:FF:000002">
    <property type="entry name" value="Succinate dehydrogenase assembly factor 2, mitochondrial"/>
    <property type="match status" value="1"/>
</dbReference>
<dbReference type="PANTHER" id="PTHR12469">
    <property type="entry name" value="PROTEIN EMI5 HOMOLOG, MITOCHONDRIAL"/>
    <property type="match status" value="1"/>
</dbReference>
<comment type="caution">
    <text evidence="5">The sequence shown here is derived from an EMBL/GenBank/DDBJ whole genome shotgun (WGS) entry which is preliminary data.</text>
</comment>
<dbReference type="Gene3D" id="1.10.150.250">
    <property type="entry name" value="Flavinator of succinate dehydrogenase"/>
    <property type="match status" value="1"/>
</dbReference>
<proteinExistence type="inferred from homology"/>
<gene>
    <name evidence="5" type="ORF">CDAUBV1_LOCUS10609</name>
</gene>
<evidence type="ECO:0000256" key="1">
    <source>
        <dbReference type="ARBA" id="ARBA00004305"/>
    </source>
</evidence>
<comment type="similarity">
    <text evidence="4">Belongs to the SDHAF2 family.</text>
</comment>
<evidence type="ECO:0000313" key="5">
    <source>
        <dbReference type="EMBL" id="CAL5136524.1"/>
    </source>
</evidence>